<dbReference type="Gene3D" id="3.20.20.60">
    <property type="entry name" value="Phosphoenolpyruvate-binding domains"/>
    <property type="match status" value="1"/>
</dbReference>
<dbReference type="Pfam" id="PF00391">
    <property type="entry name" value="PEP-utilizers"/>
    <property type="match status" value="1"/>
</dbReference>
<evidence type="ECO:0000256" key="12">
    <source>
        <dbReference type="ARBA" id="ARBA00022777"/>
    </source>
</evidence>
<evidence type="ECO:0000256" key="7">
    <source>
        <dbReference type="ARBA" id="ARBA00022490"/>
    </source>
</evidence>
<dbReference type="InterPro" id="IPR008731">
    <property type="entry name" value="PTS_EIN"/>
</dbReference>
<dbReference type="Pfam" id="PF05524">
    <property type="entry name" value="PEP-utilisers_N"/>
    <property type="match status" value="1"/>
</dbReference>
<dbReference type="InterPro" id="IPR006318">
    <property type="entry name" value="PTS_EI-like"/>
</dbReference>
<evidence type="ECO:0000256" key="3">
    <source>
        <dbReference type="ARBA" id="ARBA00004496"/>
    </source>
</evidence>
<dbReference type="SUPFAM" id="SSF47831">
    <property type="entry name" value="Enzyme I of the PEP:sugar phosphotransferase system HPr-binding (sub)domain"/>
    <property type="match status" value="1"/>
</dbReference>
<evidence type="ECO:0000256" key="10">
    <source>
        <dbReference type="ARBA" id="ARBA00022683"/>
    </source>
</evidence>
<dbReference type="GO" id="GO:0005737">
    <property type="term" value="C:cytoplasm"/>
    <property type="evidence" value="ECO:0007669"/>
    <property type="project" value="UniProtKB-SubCell"/>
</dbReference>
<dbReference type="GO" id="GO:0008965">
    <property type="term" value="F:phosphoenolpyruvate-protein phosphotransferase activity"/>
    <property type="evidence" value="ECO:0007669"/>
    <property type="project" value="UniProtKB-EC"/>
</dbReference>
<dbReference type="SUPFAM" id="SSF51621">
    <property type="entry name" value="Phosphoenolpyruvate/pyruvate domain"/>
    <property type="match status" value="1"/>
</dbReference>
<dbReference type="SUPFAM" id="SSF55781">
    <property type="entry name" value="GAF domain-like"/>
    <property type="match status" value="1"/>
</dbReference>
<dbReference type="InterPro" id="IPR003018">
    <property type="entry name" value="GAF"/>
</dbReference>
<dbReference type="SMART" id="SM00065">
    <property type="entry name" value="GAF"/>
    <property type="match status" value="1"/>
</dbReference>
<evidence type="ECO:0000256" key="8">
    <source>
        <dbReference type="ARBA" id="ARBA00022597"/>
    </source>
</evidence>
<dbReference type="InterPro" id="IPR000121">
    <property type="entry name" value="PEP_util_C"/>
</dbReference>
<dbReference type="eggNOG" id="COG3605">
    <property type="taxonomic scope" value="Bacteria"/>
</dbReference>
<comment type="subcellular location">
    <subcellularLocation>
        <location evidence="3">Cytoplasm</location>
    </subcellularLocation>
</comment>
<dbReference type="Pfam" id="PF02896">
    <property type="entry name" value="PEP-utilizers_C"/>
    <property type="match status" value="1"/>
</dbReference>
<proteinExistence type="inferred from homology"/>
<dbReference type="InterPro" id="IPR015813">
    <property type="entry name" value="Pyrv/PenolPyrv_kinase-like_dom"/>
</dbReference>
<dbReference type="InterPro" id="IPR008279">
    <property type="entry name" value="PEP-util_enz_mobile_dom"/>
</dbReference>
<dbReference type="GO" id="GO:0016301">
    <property type="term" value="F:kinase activity"/>
    <property type="evidence" value="ECO:0007669"/>
    <property type="project" value="UniProtKB-KW"/>
</dbReference>
<dbReference type="Proteomes" id="UP000019849">
    <property type="component" value="Unassembled WGS sequence"/>
</dbReference>
<dbReference type="SUPFAM" id="SSF52009">
    <property type="entry name" value="Phosphohistidine domain"/>
    <property type="match status" value="1"/>
</dbReference>
<evidence type="ECO:0000256" key="13">
    <source>
        <dbReference type="ARBA" id="ARBA00022842"/>
    </source>
</evidence>
<keyword evidence="12" id="KW-0418">Kinase</keyword>
<dbReference type="InterPro" id="IPR036637">
    <property type="entry name" value="Phosphohistidine_dom_sf"/>
</dbReference>
<evidence type="ECO:0000313" key="16">
    <source>
        <dbReference type="EMBL" id="TDR36800.1"/>
    </source>
</evidence>
<evidence type="ECO:0000256" key="6">
    <source>
        <dbReference type="ARBA" id="ARBA00022448"/>
    </source>
</evidence>
<dbReference type="GO" id="GO:0046872">
    <property type="term" value="F:metal ion binding"/>
    <property type="evidence" value="ECO:0007669"/>
    <property type="project" value="UniProtKB-KW"/>
</dbReference>
<keyword evidence="10" id="KW-0598">Phosphotransferase system</keyword>
<keyword evidence="6" id="KW-0813">Transport</keyword>
<dbReference type="AlphaFoldDB" id="A0A011UK54"/>
<dbReference type="OrthoDB" id="9765468at2"/>
<reference evidence="15 17" key="1">
    <citation type="submission" date="2014-02" db="EMBL/GenBank/DDBJ databases">
        <title>Aquamicrobium defluvii Genome sequencing.</title>
        <authorList>
            <person name="Wang X."/>
        </authorList>
    </citation>
    <scope>NUCLEOTIDE SEQUENCE [LARGE SCALE GENOMIC DNA]</scope>
    <source>
        <strain evidence="15 17">W13Z1</strain>
    </source>
</reference>
<comment type="caution">
    <text evidence="15">The sequence shown here is derived from an EMBL/GenBank/DDBJ whole genome shotgun (WGS) entry which is preliminary data.</text>
</comment>
<name>A0A011UK54_9HYPH</name>
<comment type="similarity">
    <text evidence="4">Belongs to the PEP-utilizing enzyme family.</text>
</comment>
<evidence type="ECO:0000256" key="5">
    <source>
        <dbReference type="ARBA" id="ARBA00012232"/>
    </source>
</evidence>
<dbReference type="NCBIfam" id="TIGR01417">
    <property type="entry name" value="PTS_I_fam"/>
    <property type="match status" value="1"/>
</dbReference>
<comment type="cofactor">
    <cofactor evidence="2">
        <name>Mg(2+)</name>
        <dbReference type="ChEBI" id="CHEBI:18420"/>
    </cofactor>
</comment>
<dbReference type="Proteomes" id="UP000294958">
    <property type="component" value="Unassembled WGS sequence"/>
</dbReference>
<keyword evidence="18" id="KW-1185">Reference proteome</keyword>
<dbReference type="Gene3D" id="1.10.274.10">
    <property type="entry name" value="PtsI, HPr-binding domain"/>
    <property type="match status" value="1"/>
</dbReference>
<feature type="domain" description="GAF" evidence="14">
    <location>
        <begin position="24"/>
        <end position="170"/>
    </location>
</feature>
<dbReference type="InterPro" id="IPR050499">
    <property type="entry name" value="PEP-utilizing_PTS_enzyme"/>
</dbReference>
<keyword evidence="9 16" id="KW-0808">Transferase</keyword>
<gene>
    <name evidence="15" type="ORF">BG36_05830</name>
    <name evidence="16" type="ORF">DES43_104111</name>
</gene>
<dbReference type="PANTHER" id="PTHR46244">
    <property type="entry name" value="PHOSPHOENOLPYRUVATE-PROTEIN PHOSPHOTRANSFERASE"/>
    <property type="match status" value="1"/>
</dbReference>
<keyword evidence="7" id="KW-0963">Cytoplasm</keyword>
<evidence type="ECO:0000313" key="17">
    <source>
        <dbReference type="Proteomes" id="UP000019849"/>
    </source>
</evidence>
<dbReference type="InterPro" id="IPR040442">
    <property type="entry name" value="Pyrv_kinase-like_dom_sf"/>
</dbReference>
<evidence type="ECO:0000313" key="18">
    <source>
        <dbReference type="Proteomes" id="UP000294958"/>
    </source>
</evidence>
<evidence type="ECO:0000256" key="11">
    <source>
        <dbReference type="ARBA" id="ARBA00022723"/>
    </source>
</evidence>
<keyword evidence="13" id="KW-0460">Magnesium</keyword>
<dbReference type="InterPro" id="IPR023151">
    <property type="entry name" value="PEP_util_CS"/>
</dbReference>
<dbReference type="PROSITE" id="PS00742">
    <property type="entry name" value="PEP_ENZYMES_2"/>
    <property type="match status" value="1"/>
</dbReference>
<reference evidence="16 18" key="2">
    <citation type="submission" date="2019-03" db="EMBL/GenBank/DDBJ databases">
        <title>Genomic Encyclopedia of Type Strains, Phase IV (KMG-IV): sequencing the most valuable type-strain genomes for metagenomic binning, comparative biology and taxonomic classification.</title>
        <authorList>
            <person name="Goeker M."/>
        </authorList>
    </citation>
    <scope>NUCLEOTIDE SEQUENCE [LARGE SCALE GENOMIC DNA]</scope>
    <source>
        <strain evidence="16 18">DSM 11603</strain>
    </source>
</reference>
<evidence type="ECO:0000313" key="15">
    <source>
        <dbReference type="EMBL" id="EXL06576.1"/>
    </source>
</evidence>
<evidence type="ECO:0000256" key="1">
    <source>
        <dbReference type="ARBA" id="ARBA00000683"/>
    </source>
</evidence>
<dbReference type="InterPro" id="IPR029016">
    <property type="entry name" value="GAF-like_dom_sf"/>
</dbReference>
<dbReference type="STRING" id="69279.BG36_05830"/>
<protein>
    <recommendedName>
        <fullName evidence="5">phosphoenolpyruvate--protein phosphotransferase</fullName>
        <ecNumber evidence="5">2.7.3.9</ecNumber>
    </recommendedName>
</protein>
<dbReference type="RefSeq" id="WP_035027116.1">
    <property type="nucleotide sequence ID" value="NZ_KK073889.1"/>
</dbReference>
<evidence type="ECO:0000256" key="9">
    <source>
        <dbReference type="ARBA" id="ARBA00022679"/>
    </source>
</evidence>
<dbReference type="EMBL" id="SNZF01000004">
    <property type="protein sequence ID" value="TDR36800.1"/>
    <property type="molecule type" value="Genomic_DNA"/>
</dbReference>
<dbReference type="PANTHER" id="PTHR46244:SF6">
    <property type="entry name" value="PHOSPHOENOLPYRUVATE-PROTEIN PHOSPHOTRANSFERASE"/>
    <property type="match status" value="1"/>
</dbReference>
<dbReference type="Gene3D" id="3.30.450.40">
    <property type="match status" value="1"/>
</dbReference>
<keyword evidence="8" id="KW-0762">Sugar transport</keyword>
<accession>A0A011UK54</accession>
<organism evidence="15 17">
    <name type="scientific">Aquamicrobium defluvii</name>
    <dbReference type="NCBI Taxonomy" id="69279"/>
    <lineage>
        <taxon>Bacteria</taxon>
        <taxon>Pseudomonadati</taxon>
        <taxon>Pseudomonadota</taxon>
        <taxon>Alphaproteobacteria</taxon>
        <taxon>Hyphomicrobiales</taxon>
        <taxon>Phyllobacteriaceae</taxon>
        <taxon>Aquamicrobium</taxon>
    </lineage>
</organism>
<dbReference type="Pfam" id="PF01590">
    <property type="entry name" value="GAF"/>
    <property type="match status" value="1"/>
</dbReference>
<dbReference type="EC" id="2.7.3.9" evidence="5"/>
<dbReference type="PRINTS" id="PR01736">
    <property type="entry name" value="PHPHTRNFRASE"/>
</dbReference>
<comment type="catalytic activity">
    <reaction evidence="1">
        <text>L-histidyl-[protein] + phosphoenolpyruvate = N(pros)-phospho-L-histidyl-[protein] + pyruvate</text>
        <dbReference type="Rhea" id="RHEA:23880"/>
        <dbReference type="Rhea" id="RHEA-COMP:9745"/>
        <dbReference type="Rhea" id="RHEA-COMP:9746"/>
        <dbReference type="ChEBI" id="CHEBI:15361"/>
        <dbReference type="ChEBI" id="CHEBI:29979"/>
        <dbReference type="ChEBI" id="CHEBI:58702"/>
        <dbReference type="ChEBI" id="CHEBI:64837"/>
        <dbReference type="EC" id="2.7.3.9"/>
    </reaction>
</comment>
<dbReference type="Gene3D" id="3.50.30.10">
    <property type="entry name" value="Phosphohistidine domain"/>
    <property type="match status" value="1"/>
</dbReference>
<sequence>MRETAVGPRVLLKRLRELMQEPLEPQDRLDRIVRDIAANMVAEVCSLYVLRADSVLELYATEGLNPSAVHLVQLRLGQGLVGTIAASARPLNLSNAQEHPAFAYLPETGEEIYHSFLGVPLLRAGRTLGVLVVQNKTMRSYREDEVEALETTAMVIAEMIATGDLARLSRPGLELDLKRPVSFGGASFNDGIGLGHVVLHEPRVVVTNLFNEDSEEEIRRLETALGSLRLSIDDMLERRDVAFEGEHREVLEAYRMFANDRGWVRRLEEAIRNGLTAEAAVEKVQSDMRARMIHMTDPYLRERMSDFDDLANRLLRQLMGTGPEDIAAALPKDAIIVARSMGAAELLDYPREKLRGLVLEDGAATSHVVIVARATGIPVVGQVKGAVSMAENGDAIIVDGDEGSVHLRPQSDLEAAYAEKVRFRARRQELYRELRNQPSVSRDGVSVELLMNAGLLVDLPQLAESGAAGIGLFRTELQFMVASTFPRAESQEQLYRDVLDAARGKPVTFRTIDIGGDKVLPYFKNNTPEENPALGWRAIRLTLDRPGLLRTQIRALLKAAGGRELKLMLPMVTELGEIAQAREIIDREVRHLSRFAHLLPNSLKLGAMIEVPSLLFQLDELMKAVDFVSVGSNDLFQFVMAVDRGNTLVADRFDPLSVPFLRVLKTIADAGKRNHTPVTLCGELAGKPISAMVLIGLGFRSISMSPASVGPVKAMLTELPVAELEAFFEDNLSAPANDIPMRALLQAFADDHSVPL</sequence>
<keyword evidence="11" id="KW-0479">Metal-binding</keyword>
<dbReference type="PATRIC" id="fig|69279.3.peg.2553"/>
<evidence type="ECO:0000259" key="14">
    <source>
        <dbReference type="SMART" id="SM00065"/>
    </source>
</evidence>
<dbReference type="EMBL" id="JENY01000016">
    <property type="protein sequence ID" value="EXL06576.1"/>
    <property type="molecule type" value="Genomic_DNA"/>
</dbReference>
<dbReference type="InterPro" id="IPR036618">
    <property type="entry name" value="PtsI_HPr-bd_sf"/>
</dbReference>
<dbReference type="GO" id="GO:0009401">
    <property type="term" value="P:phosphoenolpyruvate-dependent sugar phosphotransferase system"/>
    <property type="evidence" value="ECO:0007669"/>
    <property type="project" value="UniProtKB-KW"/>
</dbReference>
<evidence type="ECO:0000256" key="2">
    <source>
        <dbReference type="ARBA" id="ARBA00001946"/>
    </source>
</evidence>
<evidence type="ECO:0000256" key="4">
    <source>
        <dbReference type="ARBA" id="ARBA00007837"/>
    </source>
</evidence>
<dbReference type="HOGENOM" id="CLU_007308_7_1_5"/>